<keyword evidence="5" id="KW-0418">Kinase</keyword>
<comment type="catalytic activity">
    <reaction evidence="7">
        <text>L-threonyl-[protein] + ATP = O-phospho-L-threonyl-[protein] + ADP + H(+)</text>
        <dbReference type="Rhea" id="RHEA:46608"/>
        <dbReference type="Rhea" id="RHEA-COMP:11060"/>
        <dbReference type="Rhea" id="RHEA-COMP:11605"/>
        <dbReference type="ChEBI" id="CHEBI:15378"/>
        <dbReference type="ChEBI" id="CHEBI:30013"/>
        <dbReference type="ChEBI" id="CHEBI:30616"/>
        <dbReference type="ChEBI" id="CHEBI:61977"/>
        <dbReference type="ChEBI" id="CHEBI:456216"/>
        <dbReference type="EC" id="2.7.11.1"/>
    </reaction>
</comment>
<evidence type="ECO:0000313" key="11">
    <source>
        <dbReference type="Proteomes" id="UP000815325"/>
    </source>
</evidence>
<reference evidence="10" key="1">
    <citation type="submission" date="2017-08" db="EMBL/GenBank/DDBJ databases">
        <authorList>
            <person name="Polle J.E."/>
            <person name="Barry K."/>
            <person name="Cushman J."/>
            <person name="Schmutz J."/>
            <person name="Tran D."/>
            <person name="Hathwaick L.T."/>
            <person name="Yim W.C."/>
            <person name="Jenkins J."/>
            <person name="Mckie-Krisberg Z.M."/>
            <person name="Prochnik S."/>
            <person name="Lindquist E."/>
            <person name="Dockter R.B."/>
            <person name="Adam C."/>
            <person name="Molina H."/>
            <person name="Bunkerborg J."/>
            <person name="Jin E."/>
            <person name="Buchheim M."/>
            <person name="Magnuson J."/>
        </authorList>
    </citation>
    <scope>NUCLEOTIDE SEQUENCE</scope>
    <source>
        <strain evidence="10">CCAP 19/18</strain>
    </source>
</reference>
<evidence type="ECO:0000256" key="3">
    <source>
        <dbReference type="ARBA" id="ARBA00022679"/>
    </source>
</evidence>
<evidence type="ECO:0000256" key="8">
    <source>
        <dbReference type="ARBA" id="ARBA00048679"/>
    </source>
</evidence>
<dbReference type="PANTHER" id="PTHR44899:SF7">
    <property type="entry name" value="NIMA-RELATED KINASE"/>
    <property type="match status" value="1"/>
</dbReference>
<dbReference type="Gene3D" id="3.30.200.20">
    <property type="entry name" value="Phosphorylase Kinase, domain 1"/>
    <property type="match status" value="1"/>
</dbReference>
<name>A0ABQ7GQR9_DUNSA</name>
<evidence type="ECO:0000256" key="1">
    <source>
        <dbReference type="ARBA" id="ARBA00012513"/>
    </source>
</evidence>
<protein>
    <recommendedName>
        <fullName evidence="1">non-specific serine/threonine protein kinase</fullName>
        <ecNumber evidence="1">2.7.11.1</ecNumber>
    </recommendedName>
</protein>
<dbReference type="EC" id="2.7.11.1" evidence="1"/>
<evidence type="ECO:0000256" key="2">
    <source>
        <dbReference type="ARBA" id="ARBA00022527"/>
    </source>
</evidence>
<dbReference type="InterPro" id="IPR011009">
    <property type="entry name" value="Kinase-like_dom_sf"/>
</dbReference>
<feature type="domain" description="Protein kinase" evidence="9">
    <location>
        <begin position="4"/>
        <end position="181"/>
    </location>
</feature>
<evidence type="ECO:0000256" key="6">
    <source>
        <dbReference type="ARBA" id="ARBA00022840"/>
    </source>
</evidence>
<evidence type="ECO:0000313" key="10">
    <source>
        <dbReference type="EMBL" id="KAF5836952.1"/>
    </source>
</evidence>
<accession>A0ABQ7GQR9</accession>
<keyword evidence="4" id="KW-0547">Nucleotide-binding</keyword>
<dbReference type="PANTHER" id="PTHR44899">
    <property type="entry name" value="CAMK FAMILY PROTEIN KINASE"/>
    <property type="match status" value="1"/>
</dbReference>
<gene>
    <name evidence="10" type="ORF">DUNSADRAFT_5181</name>
</gene>
<proteinExistence type="predicted"/>
<keyword evidence="6" id="KW-0067">ATP-binding</keyword>
<evidence type="ECO:0000256" key="7">
    <source>
        <dbReference type="ARBA" id="ARBA00047899"/>
    </source>
</evidence>
<dbReference type="Gene3D" id="1.10.510.10">
    <property type="entry name" value="Transferase(Phosphotransferase) domain 1"/>
    <property type="match status" value="1"/>
</dbReference>
<organism evidence="10 11">
    <name type="scientific">Dunaliella salina</name>
    <name type="common">Green alga</name>
    <name type="synonym">Protococcus salinus</name>
    <dbReference type="NCBI Taxonomy" id="3046"/>
    <lineage>
        <taxon>Eukaryota</taxon>
        <taxon>Viridiplantae</taxon>
        <taxon>Chlorophyta</taxon>
        <taxon>core chlorophytes</taxon>
        <taxon>Chlorophyceae</taxon>
        <taxon>CS clade</taxon>
        <taxon>Chlamydomonadales</taxon>
        <taxon>Dunaliellaceae</taxon>
        <taxon>Dunaliella</taxon>
    </lineage>
</organism>
<dbReference type="EMBL" id="MU069635">
    <property type="protein sequence ID" value="KAF5836952.1"/>
    <property type="molecule type" value="Genomic_DNA"/>
</dbReference>
<dbReference type="PROSITE" id="PS50011">
    <property type="entry name" value="PROTEIN_KINASE_DOM"/>
    <property type="match status" value="1"/>
</dbReference>
<dbReference type="Proteomes" id="UP000815325">
    <property type="component" value="Unassembled WGS sequence"/>
</dbReference>
<evidence type="ECO:0000256" key="4">
    <source>
        <dbReference type="ARBA" id="ARBA00022741"/>
    </source>
</evidence>
<comment type="caution">
    <text evidence="10">The sequence shown here is derived from an EMBL/GenBank/DDBJ whole genome shotgun (WGS) entry which is preliminary data.</text>
</comment>
<dbReference type="Pfam" id="PF00069">
    <property type="entry name" value="Pkinase"/>
    <property type="match status" value="1"/>
</dbReference>
<keyword evidence="11" id="KW-1185">Reference proteome</keyword>
<keyword evidence="3" id="KW-0808">Transferase</keyword>
<dbReference type="SUPFAM" id="SSF56112">
    <property type="entry name" value="Protein kinase-like (PK-like)"/>
    <property type="match status" value="1"/>
</dbReference>
<evidence type="ECO:0000259" key="9">
    <source>
        <dbReference type="PROSITE" id="PS50011"/>
    </source>
</evidence>
<comment type="catalytic activity">
    <reaction evidence="8">
        <text>L-seryl-[protein] + ATP = O-phospho-L-seryl-[protein] + ADP + H(+)</text>
        <dbReference type="Rhea" id="RHEA:17989"/>
        <dbReference type="Rhea" id="RHEA-COMP:9863"/>
        <dbReference type="Rhea" id="RHEA-COMP:11604"/>
        <dbReference type="ChEBI" id="CHEBI:15378"/>
        <dbReference type="ChEBI" id="CHEBI:29999"/>
        <dbReference type="ChEBI" id="CHEBI:30616"/>
        <dbReference type="ChEBI" id="CHEBI:83421"/>
        <dbReference type="ChEBI" id="CHEBI:456216"/>
        <dbReference type="EC" id="2.7.11.1"/>
    </reaction>
</comment>
<dbReference type="InterPro" id="IPR051131">
    <property type="entry name" value="NEK_Ser/Thr_kinase_NIMA"/>
</dbReference>
<sequence>MNNYADLQPIGQGQYGTAYKARHRLDGQLYCIKRIPMTAKDDHAGALKEVQLLSQLDHPNIIAYKESFVDQEGGLCIVTSFCEEGDLFHRIRSRAKAKEYFSENEIMDMFVQHHARCPVLCFGCAARAQDRAPGFVLHSKSARARDRAVGVVAERLLPCFVLWLCSTTPAALSVSALAVLH</sequence>
<dbReference type="SMART" id="SM00220">
    <property type="entry name" value="S_TKc"/>
    <property type="match status" value="1"/>
</dbReference>
<dbReference type="InterPro" id="IPR000719">
    <property type="entry name" value="Prot_kinase_dom"/>
</dbReference>
<keyword evidence="2" id="KW-0723">Serine/threonine-protein kinase</keyword>
<evidence type="ECO:0000256" key="5">
    <source>
        <dbReference type="ARBA" id="ARBA00022777"/>
    </source>
</evidence>